<proteinExistence type="predicted"/>
<dbReference type="InterPro" id="IPR038724">
    <property type="entry name" value="RepA"/>
</dbReference>
<protein>
    <recommendedName>
        <fullName evidence="3">AAA+ ATPase domain-containing protein</fullName>
    </recommendedName>
</protein>
<dbReference type="Proteomes" id="UP000006791">
    <property type="component" value="Chromosome 1"/>
</dbReference>
<dbReference type="EMBL" id="CP002514">
    <property type="protein sequence ID" value="AEP11136.1"/>
    <property type="molecule type" value="Genomic_DNA"/>
</dbReference>
<organism evidence="1 2">
    <name type="scientific">Chloracidobacterium thermophilum (strain B)</name>
    <dbReference type="NCBI Taxonomy" id="981222"/>
    <lineage>
        <taxon>Bacteria</taxon>
        <taxon>Pseudomonadati</taxon>
        <taxon>Acidobacteriota</taxon>
        <taxon>Terriglobia</taxon>
        <taxon>Terriglobales</taxon>
        <taxon>Acidobacteriaceae</taxon>
        <taxon>Chloracidobacterium</taxon>
    </lineage>
</organism>
<dbReference type="Pfam" id="PF13481">
    <property type="entry name" value="AAA_25"/>
    <property type="match status" value="1"/>
</dbReference>
<keyword evidence="2" id="KW-1185">Reference proteome</keyword>
<reference evidence="1 2" key="1">
    <citation type="journal article" date="2012" name="Environ. Microbiol.">
        <title>Complete genome of Candidatus Chloracidobacterium thermophilum, a chlorophyll-based photoheterotroph belonging to the phylum Acidobacteria.</title>
        <authorList>
            <person name="Garcia Costas A.M."/>
            <person name="Liu Z."/>
            <person name="Tomsho L.P."/>
            <person name="Schuster S.C."/>
            <person name="Ward D.M."/>
            <person name="Bryant D.A."/>
        </authorList>
    </citation>
    <scope>NUCLEOTIDE SEQUENCE [LARGE SCALE GENOMIC DNA]</scope>
    <source>
        <strain evidence="1 2">B</strain>
    </source>
</reference>
<evidence type="ECO:0000313" key="1">
    <source>
        <dbReference type="EMBL" id="AEP11136.1"/>
    </source>
</evidence>
<name>G2LGM5_CHLTF</name>
<dbReference type="InterPro" id="IPR027417">
    <property type="entry name" value="P-loop_NTPase"/>
</dbReference>
<dbReference type="KEGG" id="ctm:Cabther_A0374"/>
<sequence length="272" mass="29342">MTSAFELRRNPLSHDWLIQGFLEANTLALLFGEPAAGKSLLALDWAASVATGRAWCGRQTRRGTAIYLAGEGYRGLARRLAAWERVNGQESSPDVPLLFSECIAGLPDSVGAVIEGIDAVAIRYGKPLLVVIDTLARCFTGDENSAGGMGGFLTACDAMRLRYGCTVLIVHHSGHSDKGRARGYSSLPAAMDAIYQLETEGEGRRKLKCSKAKDFSPPATCSFIIQEVKLPDTDQRGKPVTAPVLKEAPALAELPQATVSPAWRHPSRTYLR</sequence>
<accession>G2LGM5</accession>
<evidence type="ECO:0008006" key="3">
    <source>
        <dbReference type="Google" id="ProtNLM"/>
    </source>
</evidence>
<dbReference type="Gene3D" id="3.40.50.300">
    <property type="entry name" value="P-loop containing nucleotide triphosphate hydrolases"/>
    <property type="match status" value="1"/>
</dbReference>
<evidence type="ECO:0000313" key="2">
    <source>
        <dbReference type="Proteomes" id="UP000006791"/>
    </source>
</evidence>
<gene>
    <name evidence="1" type="ordered locus">Cabther_A0374</name>
</gene>
<dbReference type="AlphaFoldDB" id="G2LGM5"/>
<dbReference type="STRING" id="981222.Cabther_A0374"/>
<dbReference type="CDD" id="cd01125">
    <property type="entry name" value="RepA_RSF1010_like"/>
    <property type="match status" value="1"/>
</dbReference>
<dbReference type="SUPFAM" id="SSF52540">
    <property type="entry name" value="P-loop containing nucleoside triphosphate hydrolases"/>
    <property type="match status" value="1"/>
</dbReference>
<dbReference type="HOGENOM" id="CLU_1060488_0_0_0"/>